<feature type="region of interest" description="Disordered" evidence="1">
    <location>
        <begin position="35"/>
        <end position="55"/>
    </location>
</feature>
<feature type="non-terminal residue" evidence="2">
    <location>
        <position position="55"/>
    </location>
</feature>
<gene>
    <name evidence="2" type="ORF">METZ01_LOCUS290341</name>
</gene>
<name>A0A382LQD9_9ZZZZ</name>
<evidence type="ECO:0000313" key="2">
    <source>
        <dbReference type="EMBL" id="SVC37487.1"/>
    </source>
</evidence>
<dbReference type="AlphaFoldDB" id="A0A382LQD9"/>
<organism evidence="2">
    <name type="scientific">marine metagenome</name>
    <dbReference type="NCBI Taxonomy" id="408172"/>
    <lineage>
        <taxon>unclassified sequences</taxon>
        <taxon>metagenomes</taxon>
        <taxon>ecological metagenomes</taxon>
    </lineage>
</organism>
<reference evidence="2" key="1">
    <citation type="submission" date="2018-05" db="EMBL/GenBank/DDBJ databases">
        <authorList>
            <person name="Lanie J.A."/>
            <person name="Ng W.-L."/>
            <person name="Kazmierczak K.M."/>
            <person name="Andrzejewski T.M."/>
            <person name="Davidsen T.M."/>
            <person name="Wayne K.J."/>
            <person name="Tettelin H."/>
            <person name="Glass J.I."/>
            <person name="Rusch D."/>
            <person name="Podicherti R."/>
            <person name="Tsui H.-C.T."/>
            <person name="Winkler M.E."/>
        </authorList>
    </citation>
    <scope>NUCLEOTIDE SEQUENCE</scope>
</reference>
<accession>A0A382LQD9</accession>
<proteinExistence type="predicted"/>
<evidence type="ECO:0000256" key="1">
    <source>
        <dbReference type="SAM" id="MobiDB-lite"/>
    </source>
</evidence>
<dbReference type="EMBL" id="UINC01087805">
    <property type="protein sequence ID" value="SVC37487.1"/>
    <property type="molecule type" value="Genomic_DNA"/>
</dbReference>
<sequence length="55" mass="6493">MTNPRHLALLRESLIKFGWNENATNEFIGNLRETKDKSDDSWWTKKTPAQQAKYI</sequence>
<protein>
    <submittedName>
        <fullName evidence="2">Uncharacterized protein</fullName>
    </submittedName>
</protein>